<name>A0A7K0K5K5_9ACTO</name>
<evidence type="ECO:0000313" key="1">
    <source>
        <dbReference type="EMBL" id="MST50315.1"/>
    </source>
</evidence>
<gene>
    <name evidence="1" type="ORF">FYJ63_08755</name>
</gene>
<keyword evidence="2" id="KW-1185">Reference proteome</keyword>
<reference evidence="1 2" key="1">
    <citation type="submission" date="2019-08" db="EMBL/GenBank/DDBJ databases">
        <title>In-depth cultivation of the pig gut microbiome towards novel bacterial diversity and tailored functional studies.</title>
        <authorList>
            <person name="Wylensek D."/>
            <person name="Hitch T.C.A."/>
            <person name="Clavel T."/>
        </authorList>
    </citation>
    <scope>NUCLEOTIDE SEQUENCE [LARGE SCALE GENOMIC DNA]</scope>
    <source>
        <strain evidence="1 2">RF-GAM-744-WT-7</strain>
    </source>
</reference>
<accession>A0A7K0K5K5</accession>
<sequence length="126" mass="13651">MFTESGFSFPQLESFSPFVTLFGCGYSGTGVGYSSSQSKSQCRRGLADPAILLHIIAHRYFILGKETAHCVSSTPQALPRSVAAVPAVFGDFVASRRCLILGKETARCASFGFLFYQSFRASSTAW</sequence>
<dbReference type="Proteomes" id="UP000442535">
    <property type="component" value="Unassembled WGS sequence"/>
</dbReference>
<evidence type="ECO:0000313" key="2">
    <source>
        <dbReference type="Proteomes" id="UP000442535"/>
    </source>
</evidence>
<comment type="caution">
    <text evidence="1">The sequence shown here is derived from an EMBL/GenBank/DDBJ whole genome shotgun (WGS) entry which is preliminary data.</text>
</comment>
<dbReference type="EMBL" id="VUMY01000016">
    <property type="protein sequence ID" value="MST50315.1"/>
    <property type="molecule type" value="Genomic_DNA"/>
</dbReference>
<dbReference type="RefSeq" id="WP_154545830.1">
    <property type="nucleotide sequence ID" value="NZ_VUMY01000016.1"/>
</dbReference>
<dbReference type="AlphaFoldDB" id="A0A7K0K5K5"/>
<organism evidence="1 2">
    <name type="scientific">Mobiluncus porci</name>
    <dbReference type="NCBI Taxonomy" id="2652278"/>
    <lineage>
        <taxon>Bacteria</taxon>
        <taxon>Bacillati</taxon>
        <taxon>Actinomycetota</taxon>
        <taxon>Actinomycetes</taxon>
        <taxon>Actinomycetales</taxon>
        <taxon>Actinomycetaceae</taxon>
        <taxon>Mobiluncus</taxon>
    </lineage>
</organism>
<protein>
    <submittedName>
        <fullName evidence="1">Uncharacterized protein</fullName>
    </submittedName>
</protein>
<proteinExistence type="predicted"/>